<dbReference type="UniPathway" id="UPA00031">
    <property type="reaction ID" value="UER00012"/>
</dbReference>
<keyword evidence="7 11" id="KW-0808">Transferase</keyword>
<dbReference type="InterPro" id="IPR015424">
    <property type="entry name" value="PyrdxlP-dep_Trfase"/>
</dbReference>
<accession>A0A6J4VUU1</accession>
<dbReference type="Pfam" id="PF00155">
    <property type="entry name" value="Aminotran_1_2"/>
    <property type="match status" value="1"/>
</dbReference>
<evidence type="ECO:0000256" key="11">
    <source>
        <dbReference type="HAMAP-Rule" id="MF_01023"/>
    </source>
</evidence>
<evidence type="ECO:0000256" key="10">
    <source>
        <dbReference type="ARBA" id="ARBA00047481"/>
    </source>
</evidence>
<dbReference type="EMBL" id="CADCWN010000386">
    <property type="protein sequence ID" value="CAA9589927.1"/>
    <property type="molecule type" value="Genomic_DNA"/>
</dbReference>
<keyword evidence="9 11" id="KW-0368">Histidine biosynthesis</keyword>
<comment type="cofactor">
    <cofactor evidence="1 11">
        <name>pyridoxal 5'-phosphate</name>
        <dbReference type="ChEBI" id="CHEBI:597326"/>
    </cofactor>
</comment>
<dbReference type="InterPro" id="IPR001917">
    <property type="entry name" value="Aminotrans_II_pyridoxalP_BS"/>
</dbReference>
<evidence type="ECO:0000256" key="7">
    <source>
        <dbReference type="ARBA" id="ARBA00022679"/>
    </source>
</evidence>
<dbReference type="InterPro" id="IPR005861">
    <property type="entry name" value="HisP_aminotrans"/>
</dbReference>
<evidence type="ECO:0000313" key="13">
    <source>
        <dbReference type="EMBL" id="CAA9589927.1"/>
    </source>
</evidence>
<dbReference type="Gene3D" id="3.90.1150.10">
    <property type="entry name" value="Aspartate Aminotransferase, domain 1"/>
    <property type="match status" value="1"/>
</dbReference>
<comment type="similarity">
    <text evidence="3 11">Belongs to the class-II pyridoxal-phosphate-dependent aminotransferase family. Histidinol-phosphate aminotransferase subfamily.</text>
</comment>
<dbReference type="HAMAP" id="MF_01023">
    <property type="entry name" value="HisC_aminotrans_2"/>
    <property type="match status" value="1"/>
</dbReference>
<evidence type="ECO:0000259" key="12">
    <source>
        <dbReference type="Pfam" id="PF00155"/>
    </source>
</evidence>
<evidence type="ECO:0000256" key="8">
    <source>
        <dbReference type="ARBA" id="ARBA00022898"/>
    </source>
</evidence>
<organism evidence="13">
    <name type="scientific">uncultured Thermomicrobiales bacterium</name>
    <dbReference type="NCBI Taxonomy" id="1645740"/>
    <lineage>
        <taxon>Bacteria</taxon>
        <taxon>Pseudomonadati</taxon>
        <taxon>Thermomicrobiota</taxon>
        <taxon>Thermomicrobia</taxon>
        <taxon>Thermomicrobiales</taxon>
        <taxon>environmental samples</taxon>
    </lineage>
</organism>
<evidence type="ECO:0000256" key="2">
    <source>
        <dbReference type="ARBA" id="ARBA00005011"/>
    </source>
</evidence>
<keyword evidence="6 11" id="KW-0028">Amino-acid biosynthesis</keyword>
<dbReference type="InterPro" id="IPR015422">
    <property type="entry name" value="PyrdxlP-dep_Trfase_small"/>
</dbReference>
<dbReference type="PANTHER" id="PTHR42885">
    <property type="entry name" value="HISTIDINOL-PHOSPHATE AMINOTRANSFERASE-RELATED"/>
    <property type="match status" value="1"/>
</dbReference>
<dbReference type="SUPFAM" id="SSF53383">
    <property type="entry name" value="PLP-dependent transferases"/>
    <property type="match status" value="1"/>
</dbReference>
<name>A0A6J4VUU1_9BACT</name>
<dbReference type="Gene3D" id="3.40.640.10">
    <property type="entry name" value="Type I PLP-dependent aspartate aminotransferase-like (Major domain)"/>
    <property type="match status" value="1"/>
</dbReference>
<dbReference type="InterPro" id="IPR004839">
    <property type="entry name" value="Aminotransferase_I/II_large"/>
</dbReference>
<dbReference type="GO" id="GO:0000105">
    <property type="term" value="P:L-histidine biosynthetic process"/>
    <property type="evidence" value="ECO:0007669"/>
    <property type="project" value="UniProtKB-UniRule"/>
</dbReference>
<dbReference type="NCBIfam" id="TIGR01141">
    <property type="entry name" value="hisC"/>
    <property type="match status" value="1"/>
</dbReference>
<evidence type="ECO:0000256" key="6">
    <source>
        <dbReference type="ARBA" id="ARBA00022605"/>
    </source>
</evidence>
<comment type="subunit">
    <text evidence="4 11">Homodimer.</text>
</comment>
<dbReference type="GO" id="GO:0004400">
    <property type="term" value="F:histidinol-phosphate transaminase activity"/>
    <property type="evidence" value="ECO:0007669"/>
    <property type="project" value="UniProtKB-UniRule"/>
</dbReference>
<protein>
    <recommendedName>
        <fullName evidence="11">Histidinol-phosphate aminotransferase</fullName>
        <ecNumber evidence="11">2.6.1.9</ecNumber>
    </recommendedName>
    <alternativeName>
        <fullName evidence="11">Imidazole acetol-phosphate transaminase</fullName>
    </alternativeName>
</protein>
<dbReference type="InterPro" id="IPR015421">
    <property type="entry name" value="PyrdxlP-dep_Trfase_major"/>
</dbReference>
<evidence type="ECO:0000256" key="4">
    <source>
        <dbReference type="ARBA" id="ARBA00011738"/>
    </source>
</evidence>
<dbReference type="CDD" id="cd00609">
    <property type="entry name" value="AAT_like"/>
    <property type="match status" value="1"/>
</dbReference>
<feature type="modified residue" description="N6-(pyridoxal phosphate)lysine" evidence="11">
    <location>
        <position position="222"/>
    </location>
</feature>
<feature type="domain" description="Aminotransferase class I/classII large" evidence="12">
    <location>
        <begin position="36"/>
        <end position="357"/>
    </location>
</feature>
<comment type="catalytic activity">
    <reaction evidence="10 11">
        <text>L-histidinol phosphate + 2-oxoglutarate = 3-(imidazol-4-yl)-2-oxopropyl phosphate + L-glutamate</text>
        <dbReference type="Rhea" id="RHEA:23744"/>
        <dbReference type="ChEBI" id="CHEBI:16810"/>
        <dbReference type="ChEBI" id="CHEBI:29985"/>
        <dbReference type="ChEBI" id="CHEBI:57766"/>
        <dbReference type="ChEBI" id="CHEBI:57980"/>
        <dbReference type="EC" id="2.6.1.9"/>
    </reaction>
</comment>
<evidence type="ECO:0000256" key="5">
    <source>
        <dbReference type="ARBA" id="ARBA00022576"/>
    </source>
</evidence>
<gene>
    <name evidence="11" type="primary">hisC</name>
    <name evidence="13" type="ORF">AVDCRST_MAG18-4807</name>
</gene>
<comment type="pathway">
    <text evidence="2 11">Amino-acid biosynthesis; L-histidine biosynthesis; L-histidine from 5-phospho-alpha-D-ribose 1-diphosphate: step 7/9.</text>
</comment>
<keyword evidence="8 11" id="KW-0663">Pyridoxal phosphate</keyword>
<dbReference type="PROSITE" id="PS00599">
    <property type="entry name" value="AA_TRANSFER_CLASS_2"/>
    <property type="match status" value="1"/>
</dbReference>
<dbReference type="GO" id="GO:0030170">
    <property type="term" value="F:pyridoxal phosphate binding"/>
    <property type="evidence" value="ECO:0007669"/>
    <property type="project" value="InterPro"/>
</dbReference>
<evidence type="ECO:0000256" key="1">
    <source>
        <dbReference type="ARBA" id="ARBA00001933"/>
    </source>
</evidence>
<dbReference type="EC" id="2.6.1.9" evidence="11"/>
<evidence type="ECO:0000256" key="3">
    <source>
        <dbReference type="ARBA" id="ARBA00007970"/>
    </source>
</evidence>
<evidence type="ECO:0000256" key="9">
    <source>
        <dbReference type="ARBA" id="ARBA00023102"/>
    </source>
</evidence>
<dbReference type="AlphaFoldDB" id="A0A6J4VUU1"/>
<keyword evidence="5 11" id="KW-0032">Aminotransferase</keyword>
<reference evidence="13" key="1">
    <citation type="submission" date="2020-02" db="EMBL/GenBank/DDBJ databases">
        <authorList>
            <person name="Meier V. D."/>
        </authorList>
    </citation>
    <scope>NUCLEOTIDE SEQUENCE</scope>
    <source>
        <strain evidence="13">AVDCRST_MAG18</strain>
    </source>
</reference>
<sequence>MLERLARQTVRDLDPYEWEASSEVVAARHGLDPRDVIRFDLNTSPFPPAAWDRAMEAARLERIPNEYFDTAYAELSSLIAPYCGVGEDQLVIGAGADEILDVLTKTFLDNGDAAVISVPTYSMYAICARQLGATVRAVPLGAEFALDVDAVLAAAEGAKLIFVCNPNSPTGNPADPAAINRLIAAAPCMVAIDEAYAEFHGWSAIPLVAAHPNLIIVRTMSKGFGLAGMRLGWGVAQPEVAAMMNRVRPPNSVSVVTARVAAAALRDLAGMRAHVAAIVAEREPFAAALRGAGAHVYPSVTNFLLTRWPDPATAQAVYSWLEGRGLVVRNFARHPLIPGHLRITVRSAEENARFLATLAARPVAVGTV</sequence>
<dbReference type="PANTHER" id="PTHR42885:SF2">
    <property type="entry name" value="HISTIDINOL-PHOSPHATE AMINOTRANSFERASE"/>
    <property type="match status" value="1"/>
</dbReference>
<proteinExistence type="inferred from homology"/>